<keyword evidence="9" id="KW-0234">DNA repair</keyword>
<dbReference type="InterPro" id="IPR047127">
    <property type="entry name" value="MutT-like"/>
</dbReference>
<dbReference type="GO" id="GO:0006281">
    <property type="term" value="P:DNA repair"/>
    <property type="evidence" value="ECO:0007669"/>
    <property type="project" value="UniProtKB-KW"/>
</dbReference>
<dbReference type="InterPro" id="IPR020084">
    <property type="entry name" value="NUDIX_hydrolase_CS"/>
</dbReference>
<evidence type="ECO:0000313" key="14">
    <source>
        <dbReference type="EMBL" id="XBW08159.1"/>
    </source>
</evidence>
<dbReference type="CDD" id="cd03425">
    <property type="entry name" value="NUDIX_MutT_NudA_like"/>
    <property type="match status" value="1"/>
</dbReference>
<keyword evidence="7 12" id="KW-0378">Hydrolase</keyword>
<protein>
    <recommendedName>
        <fullName evidence="11">8-oxo-dGTP diphosphatase</fullName>
        <ecNumber evidence="11">3.6.1.55</ecNumber>
    </recommendedName>
</protein>
<evidence type="ECO:0000256" key="4">
    <source>
        <dbReference type="ARBA" id="ARBA00022705"/>
    </source>
</evidence>
<feature type="domain" description="Nudix hydrolase" evidence="13">
    <location>
        <begin position="7"/>
        <end position="150"/>
    </location>
</feature>
<dbReference type="AlphaFoldDB" id="A0AAU7V797"/>
<evidence type="ECO:0000256" key="2">
    <source>
        <dbReference type="ARBA" id="ARBA00005582"/>
    </source>
</evidence>
<evidence type="ECO:0000256" key="12">
    <source>
        <dbReference type="RuleBase" id="RU003476"/>
    </source>
</evidence>
<evidence type="ECO:0000256" key="3">
    <source>
        <dbReference type="ARBA" id="ARBA00022457"/>
    </source>
</evidence>
<evidence type="ECO:0000256" key="9">
    <source>
        <dbReference type="ARBA" id="ARBA00023204"/>
    </source>
</evidence>
<organism evidence="14">
    <name type="scientific">Scrofimicrobium appendicitidis</name>
    <dbReference type="NCBI Taxonomy" id="3079930"/>
    <lineage>
        <taxon>Bacteria</taxon>
        <taxon>Bacillati</taxon>
        <taxon>Actinomycetota</taxon>
        <taxon>Actinomycetes</taxon>
        <taxon>Actinomycetales</taxon>
        <taxon>Actinomycetaceae</taxon>
        <taxon>Scrofimicrobium</taxon>
    </lineage>
</organism>
<gene>
    <name evidence="14" type="ORF">SAC06_00955</name>
</gene>
<evidence type="ECO:0000256" key="6">
    <source>
        <dbReference type="ARBA" id="ARBA00022763"/>
    </source>
</evidence>
<keyword evidence="8" id="KW-0460">Magnesium</keyword>
<comment type="catalytic activity">
    <reaction evidence="10">
        <text>8-oxo-dGTP + H2O = 8-oxo-dGMP + diphosphate + H(+)</text>
        <dbReference type="Rhea" id="RHEA:31575"/>
        <dbReference type="ChEBI" id="CHEBI:15377"/>
        <dbReference type="ChEBI" id="CHEBI:15378"/>
        <dbReference type="ChEBI" id="CHEBI:33019"/>
        <dbReference type="ChEBI" id="CHEBI:63224"/>
        <dbReference type="ChEBI" id="CHEBI:77896"/>
        <dbReference type="EC" id="3.6.1.55"/>
    </reaction>
</comment>
<dbReference type="GO" id="GO:0035539">
    <property type="term" value="F:8-oxo-7,8-dihydrodeoxyguanosine triphosphate pyrophosphatase activity"/>
    <property type="evidence" value="ECO:0007669"/>
    <property type="project" value="UniProtKB-EC"/>
</dbReference>
<evidence type="ECO:0000259" key="13">
    <source>
        <dbReference type="PROSITE" id="PS51462"/>
    </source>
</evidence>
<dbReference type="InterPro" id="IPR000086">
    <property type="entry name" value="NUDIX_hydrolase_dom"/>
</dbReference>
<dbReference type="RefSeq" id="WP_350258358.1">
    <property type="nucleotide sequence ID" value="NZ_CP138335.1"/>
</dbReference>
<dbReference type="PROSITE" id="PS51462">
    <property type="entry name" value="NUDIX"/>
    <property type="match status" value="1"/>
</dbReference>
<evidence type="ECO:0000256" key="11">
    <source>
        <dbReference type="ARBA" id="ARBA00038905"/>
    </source>
</evidence>
<dbReference type="GO" id="GO:0006260">
    <property type="term" value="P:DNA replication"/>
    <property type="evidence" value="ECO:0007669"/>
    <property type="project" value="UniProtKB-KW"/>
</dbReference>
<evidence type="ECO:0000256" key="8">
    <source>
        <dbReference type="ARBA" id="ARBA00022842"/>
    </source>
</evidence>
<keyword evidence="5" id="KW-0479">Metal-binding</keyword>
<dbReference type="GO" id="GO:0044715">
    <property type="term" value="F:8-oxo-dGDP phosphatase activity"/>
    <property type="evidence" value="ECO:0007669"/>
    <property type="project" value="TreeGrafter"/>
</dbReference>
<dbReference type="KEGG" id="sapp:SAC06_00955"/>
<evidence type="ECO:0000256" key="10">
    <source>
        <dbReference type="ARBA" id="ARBA00035861"/>
    </source>
</evidence>
<dbReference type="GO" id="GO:0008413">
    <property type="term" value="F:8-oxo-7,8-dihydroguanosine triphosphate pyrophosphatase activity"/>
    <property type="evidence" value="ECO:0007669"/>
    <property type="project" value="TreeGrafter"/>
</dbReference>
<comment type="cofactor">
    <cofactor evidence="1">
        <name>Mg(2+)</name>
        <dbReference type="ChEBI" id="CHEBI:18420"/>
    </cofactor>
</comment>
<comment type="similarity">
    <text evidence="2 12">Belongs to the Nudix hydrolase family.</text>
</comment>
<dbReference type="PANTHER" id="PTHR47707">
    <property type="entry name" value="8-OXO-DGTP DIPHOSPHATASE"/>
    <property type="match status" value="1"/>
</dbReference>
<dbReference type="Pfam" id="PF00293">
    <property type="entry name" value="NUDIX"/>
    <property type="match status" value="1"/>
</dbReference>
<dbReference type="InterPro" id="IPR020476">
    <property type="entry name" value="Nudix_hydrolase"/>
</dbReference>
<name>A0AAU7V797_9ACTO</name>
<reference evidence="14" key="1">
    <citation type="submission" date="2023-11" db="EMBL/GenBank/DDBJ databases">
        <title>Scrofimicrobium hongkongense sp. nov., isolated from a patient with peritonitis.</title>
        <authorList>
            <person name="Lao H.Y."/>
            <person name="Wong A.Y.P."/>
            <person name="Ng T.L."/>
            <person name="Wong R.Y.L."/>
            <person name="Yau M.C.Y."/>
            <person name="Lam J.Y.W."/>
            <person name="Siu G.K.H."/>
        </authorList>
    </citation>
    <scope>NUCLEOTIDE SEQUENCE</scope>
    <source>
        <strain evidence="14">R131</strain>
    </source>
</reference>
<keyword evidence="6" id="KW-0227">DNA damage</keyword>
<dbReference type="Gene3D" id="3.90.79.10">
    <property type="entry name" value="Nucleoside Triphosphate Pyrophosphohydrolase"/>
    <property type="match status" value="1"/>
</dbReference>
<proteinExistence type="inferred from homology"/>
<accession>A0AAU7V797</accession>
<dbReference type="PROSITE" id="PS00893">
    <property type="entry name" value="NUDIX_BOX"/>
    <property type="match status" value="1"/>
</dbReference>
<sequence>MTDRLLPLRPVVAAAIVDSQVNPSRLLCTARAYPTQLRGLFELPGGKVEPGEDPESALLREIQEELGATISLGAELLSPPGIGVQTAPNQWQWPILEGRTMRVWWATILPGQVAEVGDSHLEARWVPWEDVLDLPWLPTNRPIVTQLLAERVGKATFK</sequence>
<dbReference type="InterPro" id="IPR015797">
    <property type="entry name" value="NUDIX_hydrolase-like_dom_sf"/>
</dbReference>
<keyword evidence="4" id="KW-0235">DNA replication</keyword>
<dbReference type="EMBL" id="CP138335">
    <property type="protein sequence ID" value="XBW08159.1"/>
    <property type="molecule type" value="Genomic_DNA"/>
</dbReference>
<dbReference type="GO" id="GO:0046872">
    <property type="term" value="F:metal ion binding"/>
    <property type="evidence" value="ECO:0007669"/>
    <property type="project" value="UniProtKB-KW"/>
</dbReference>
<evidence type="ECO:0000256" key="1">
    <source>
        <dbReference type="ARBA" id="ARBA00001946"/>
    </source>
</evidence>
<keyword evidence="3" id="KW-0515">Mutator protein</keyword>
<dbReference type="GO" id="GO:0044716">
    <property type="term" value="F:8-oxo-GDP phosphatase activity"/>
    <property type="evidence" value="ECO:0007669"/>
    <property type="project" value="TreeGrafter"/>
</dbReference>
<dbReference type="PANTHER" id="PTHR47707:SF1">
    <property type="entry name" value="NUDIX HYDROLASE FAMILY PROTEIN"/>
    <property type="match status" value="1"/>
</dbReference>
<dbReference type="EC" id="3.6.1.55" evidence="11"/>
<evidence type="ECO:0000256" key="5">
    <source>
        <dbReference type="ARBA" id="ARBA00022723"/>
    </source>
</evidence>
<dbReference type="PRINTS" id="PR00502">
    <property type="entry name" value="NUDIXFAMILY"/>
</dbReference>
<evidence type="ECO:0000256" key="7">
    <source>
        <dbReference type="ARBA" id="ARBA00022801"/>
    </source>
</evidence>
<dbReference type="SUPFAM" id="SSF55811">
    <property type="entry name" value="Nudix"/>
    <property type="match status" value="1"/>
</dbReference>